<sequence>MNLAVFISGTGTNLKALIDAQKEKFFDSQIKLVVSNKNAKGLDFAKDNNINYIVSKDDDEILGELKKHDIDLLVLAGYLPKISKKLINSYEIINIHPSLLPKYGGKGYYGIHVHEAVFENKETISGVTIHHVNENLDDGDIIIQKKVDISTCKSAQEIADKILKIEHQSLKEVIKKMEEEN</sequence>
<dbReference type="InterPro" id="IPR004607">
    <property type="entry name" value="GART"/>
</dbReference>
<dbReference type="InterPro" id="IPR002376">
    <property type="entry name" value="Formyl_transf_N"/>
</dbReference>
<dbReference type="RefSeq" id="WP_004834612.1">
    <property type="nucleotide sequence ID" value="NZ_AEXM01000012.1"/>
</dbReference>
<evidence type="ECO:0000313" key="6">
    <source>
        <dbReference type="EMBL" id="EGC82673.1"/>
    </source>
</evidence>
<name>F0GUV6_9FIRM</name>
<dbReference type="InterPro" id="IPR036477">
    <property type="entry name" value="Formyl_transf_N_sf"/>
</dbReference>
<proteinExistence type="inferred from homology"/>
<keyword evidence="7" id="KW-1185">Reference proteome</keyword>
<dbReference type="EMBL" id="AEXM01000012">
    <property type="protein sequence ID" value="EGC82673.1"/>
    <property type="molecule type" value="Genomic_DNA"/>
</dbReference>
<feature type="domain" description="Formyl transferase N-terminal" evidence="5">
    <location>
        <begin position="1"/>
        <end position="174"/>
    </location>
</feature>
<evidence type="ECO:0000256" key="2">
    <source>
        <dbReference type="ARBA" id="ARBA00022679"/>
    </source>
</evidence>
<keyword evidence="2 4" id="KW-0808">Transferase</keyword>
<comment type="function">
    <text evidence="4">Catalyzes the transfer of a formyl group from 10-formyltetrahydrofolate to 5-phospho-ribosyl-glycinamide (GAR), producing 5-phospho-ribosyl-N-formylglycinamide (FGAR) and tetrahydrofolate.</text>
</comment>
<comment type="similarity">
    <text evidence="4">Belongs to the GART family.</text>
</comment>
<dbReference type="HAMAP" id="MF_01930">
    <property type="entry name" value="PurN"/>
    <property type="match status" value="1"/>
</dbReference>
<dbReference type="PANTHER" id="PTHR43369:SF2">
    <property type="entry name" value="PHOSPHORIBOSYLGLYCINAMIDE FORMYLTRANSFERASE"/>
    <property type="match status" value="1"/>
</dbReference>
<dbReference type="EC" id="2.1.2.2" evidence="4"/>
<dbReference type="SUPFAM" id="SSF53328">
    <property type="entry name" value="Formyltransferase"/>
    <property type="match status" value="1"/>
</dbReference>
<dbReference type="GO" id="GO:0004644">
    <property type="term" value="F:phosphoribosylglycinamide formyltransferase activity"/>
    <property type="evidence" value="ECO:0007669"/>
    <property type="project" value="UniProtKB-UniRule"/>
</dbReference>
<dbReference type="STRING" id="879305.HMPREF9290_1530"/>
<evidence type="ECO:0000313" key="7">
    <source>
        <dbReference type="Proteomes" id="UP000005286"/>
    </source>
</evidence>
<feature type="binding site" evidence="4">
    <location>
        <position position="94"/>
    </location>
    <ligand>
        <name>(6R)-10-formyltetrahydrofolate</name>
        <dbReference type="ChEBI" id="CHEBI:195366"/>
    </ligand>
</feature>
<dbReference type="Proteomes" id="UP000005286">
    <property type="component" value="Unassembled WGS sequence"/>
</dbReference>
<dbReference type="AlphaFoldDB" id="F0GUV6"/>
<dbReference type="PATRIC" id="fig|879305.3.peg.588"/>
<keyword evidence="3 4" id="KW-0658">Purine biosynthesis</keyword>
<organism evidence="6 7">
    <name type="scientific">Anaerococcus prevotii ACS-065-V-Col13</name>
    <dbReference type="NCBI Taxonomy" id="879305"/>
    <lineage>
        <taxon>Bacteria</taxon>
        <taxon>Bacillati</taxon>
        <taxon>Bacillota</taxon>
        <taxon>Tissierellia</taxon>
        <taxon>Tissierellales</taxon>
        <taxon>Peptoniphilaceae</taxon>
        <taxon>Anaerococcus</taxon>
    </lineage>
</organism>
<comment type="caution">
    <text evidence="4">Lacks conserved residue(s) required for the propagation of feature annotation.</text>
</comment>
<feature type="site" description="Raises pKa of active site His" evidence="4">
    <location>
        <position position="137"/>
    </location>
</feature>
<evidence type="ECO:0000256" key="3">
    <source>
        <dbReference type="ARBA" id="ARBA00022755"/>
    </source>
</evidence>
<dbReference type="Gene3D" id="3.40.50.170">
    <property type="entry name" value="Formyl transferase, N-terminal domain"/>
    <property type="match status" value="1"/>
</dbReference>
<dbReference type="eggNOG" id="COG0299">
    <property type="taxonomic scope" value="Bacteria"/>
</dbReference>
<reference evidence="6 7" key="1">
    <citation type="submission" date="2011-01" db="EMBL/GenBank/DDBJ databases">
        <authorList>
            <person name="Durkin A.S."/>
            <person name="Madupu R."/>
            <person name="Torralba M."/>
            <person name="Gillis M."/>
            <person name="Methe B."/>
            <person name="Sutton G."/>
            <person name="Nelson K.E."/>
        </authorList>
    </citation>
    <scope>NUCLEOTIDE SEQUENCE [LARGE SCALE GENOMIC DNA]</scope>
    <source>
        <strain evidence="6 7">ACS-065-V-Col13</strain>
    </source>
</reference>
<dbReference type="GO" id="GO:0005829">
    <property type="term" value="C:cytosol"/>
    <property type="evidence" value="ECO:0007669"/>
    <property type="project" value="TreeGrafter"/>
</dbReference>
<feature type="binding site" evidence="4">
    <location>
        <begin position="11"/>
        <end position="13"/>
    </location>
    <ligand>
        <name>N(1)-(5-phospho-beta-D-ribosyl)glycinamide</name>
        <dbReference type="ChEBI" id="CHEBI:143788"/>
    </ligand>
</feature>
<comment type="pathway">
    <text evidence="1 4">Purine metabolism; IMP biosynthesis via de novo pathway; N(2)-formyl-N(1)-(5-phospho-D-ribosyl)glycinamide from N(1)-(5-phospho-D-ribosyl)glycinamide (10-formyl THF route): step 1/1.</text>
</comment>
<evidence type="ECO:0000259" key="5">
    <source>
        <dbReference type="Pfam" id="PF00551"/>
    </source>
</evidence>
<dbReference type="UniPathway" id="UPA00074">
    <property type="reaction ID" value="UER00126"/>
</dbReference>
<dbReference type="GO" id="GO:0006189">
    <property type="term" value="P:'de novo' IMP biosynthetic process"/>
    <property type="evidence" value="ECO:0007669"/>
    <property type="project" value="UniProtKB-UniRule"/>
</dbReference>
<comment type="catalytic activity">
    <reaction evidence="4">
        <text>N(1)-(5-phospho-beta-D-ribosyl)glycinamide + (6R)-10-formyltetrahydrofolate = N(2)-formyl-N(1)-(5-phospho-beta-D-ribosyl)glycinamide + (6S)-5,6,7,8-tetrahydrofolate + H(+)</text>
        <dbReference type="Rhea" id="RHEA:15053"/>
        <dbReference type="ChEBI" id="CHEBI:15378"/>
        <dbReference type="ChEBI" id="CHEBI:57453"/>
        <dbReference type="ChEBI" id="CHEBI:143788"/>
        <dbReference type="ChEBI" id="CHEBI:147286"/>
        <dbReference type="ChEBI" id="CHEBI:195366"/>
        <dbReference type="EC" id="2.1.2.2"/>
    </reaction>
</comment>
<dbReference type="CDD" id="cd08645">
    <property type="entry name" value="FMT_core_GART"/>
    <property type="match status" value="1"/>
</dbReference>
<comment type="caution">
    <text evidence="6">The sequence shown here is derived from an EMBL/GenBank/DDBJ whole genome shotgun (WGS) entry which is preliminary data.</text>
</comment>
<accession>F0GUV6</accession>
<gene>
    <name evidence="4" type="primary">purN</name>
    <name evidence="6" type="ORF">HMPREF9290_1530</name>
</gene>
<dbReference type="PANTHER" id="PTHR43369">
    <property type="entry name" value="PHOSPHORIBOSYLGLYCINAMIDE FORMYLTRANSFERASE"/>
    <property type="match status" value="1"/>
</dbReference>
<evidence type="ECO:0000256" key="4">
    <source>
        <dbReference type="HAMAP-Rule" id="MF_01930"/>
    </source>
</evidence>
<dbReference type="Pfam" id="PF00551">
    <property type="entry name" value="Formyl_trans_N"/>
    <property type="match status" value="1"/>
</dbReference>
<protein>
    <recommendedName>
        <fullName evidence="4">Phosphoribosylglycinamide formyltransferase</fullName>
        <ecNumber evidence="4">2.1.2.2</ecNumber>
    </recommendedName>
    <alternativeName>
        <fullName evidence="4">5'-phosphoribosylglycinamide transformylase</fullName>
    </alternativeName>
    <alternativeName>
        <fullName evidence="4">GAR transformylase</fullName>
        <shortName evidence="4">GART</shortName>
    </alternativeName>
</protein>
<feature type="active site" description="Proton donor" evidence="4">
    <location>
        <position position="96"/>
    </location>
</feature>
<evidence type="ECO:0000256" key="1">
    <source>
        <dbReference type="ARBA" id="ARBA00005054"/>
    </source>
</evidence>